<accession>A0A8H3ZRZ5</accession>
<name>A0A8H3ZRZ5_9PEZI</name>
<dbReference type="PANTHER" id="PTHR28165:SF1">
    <property type="entry name" value="NON-CLASSICAL EXPORT PROTEIN 2-RELATED"/>
    <property type="match status" value="1"/>
</dbReference>
<keyword evidence="4 5" id="KW-0472">Membrane</keyword>
<keyword evidence="3 5" id="KW-1133">Transmembrane helix</keyword>
<feature type="domain" description="MARVEL" evidence="6">
    <location>
        <begin position="7"/>
        <end position="149"/>
    </location>
</feature>
<keyword evidence="2 5" id="KW-0812">Transmembrane</keyword>
<dbReference type="Proteomes" id="UP000434172">
    <property type="component" value="Unassembled WGS sequence"/>
</dbReference>
<evidence type="ECO:0000313" key="7">
    <source>
        <dbReference type="EMBL" id="KAF0321505.1"/>
    </source>
</evidence>
<evidence type="ECO:0000256" key="3">
    <source>
        <dbReference type="ARBA" id="ARBA00022989"/>
    </source>
</evidence>
<feature type="transmembrane region" description="Helical" evidence="5">
    <location>
        <begin position="69"/>
        <end position="88"/>
    </location>
</feature>
<dbReference type="EMBL" id="WOWK01000071">
    <property type="protein sequence ID" value="KAF0321505.1"/>
    <property type="molecule type" value="Genomic_DNA"/>
</dbReference>
<dbReference type="OrthoDB" id="5423111at2759"/>
<reference evidence="7 8" key="1">
    <citation type="submission" date="2019-12" db="EMBL/GenBank/DDBJ databases">
        <title>A genome sequence resource for the geographically widespread anthracnose pathogen Colletotrichum asianum.</title>
        <authorList>
            <person name="Meng Y."/>
        </authorList>
    </citation>
    <scope>NUCLEOTIDE SEQUENCE [LARGE SCALE GENOMIC DNA]</scope>
    <source>
        <strain evidence="7 8">ICMP 18580</strain>
    </source>
</reference>
<evidence type="ECO:0000313" key="8">
    <source>
        <dbReference type="Proteomes" id="UP000434172"/>
    </source>
</evidence>
<evidence type="ECO:0000256" key="4">
    <source>
        <dbReference type="ARBA" id="ARBA00023136"/>
    </source>
</evidence>
<evidence type="ECO:0000256" key="2">
    <source>
        <dbReference type="ARBA" id="ARBA00022692"/>
    </source>
</evidence>
<evidence type="ECO:0000256" key="5">
    <source>
        <dbReference type="SAM" id="Phobius"/>
    </source>
</evidence>
<comment type="caution">
    <text evidence="7">The sequence shown here is derived from an EMBL/GenBank/DDBJ whole genome shotgun (WGS) entry which is preliminary data.</text>
</comment>
<feature type="transmembrane region" description="Helical" evidence="5">
    <location>
        <begin position="39"/>
        <end position="62"/>
    </location>
</feature>
<dbReference type="Pfam" id="PF01284">
    <property type="entry name" value="MARVEL"/>
    <property type="match status" value="1"/>
</dbReference>
<comment type="subcellular location">
    <subcellularLocation>
        <location evidence="1">Membrane</location>
        <topology evidence="1">Multi-pass membrane protein</topology>
    </subcellularLocation>
</comment>
<dbReference type="GO" id="GO:0032126">
    <property type="term" value="C:eisosome"/>
    <property type="evidence" value="ECO:0007669"/>
    <property type="project" value="TreeGrafter"/>
</dbReference>
<feature type="transmembrane region" description="Helical" evidence="5">
    <location>
        <begin position="134"/>
        <end position="154"/>
    </location>
</feature>
<dbReference type="GO" id="GO:0072659">
    <property type="term" value="P:protein localization to plasma membrane"/>
    <property type="evidence" value="ECO:0007669"/>
    <property type="project" value="TreeGrafter"/>
</dbReference>
<dbReference type="InterPro" id="IPR008253">
    <property type="entry name" value="Marvel"/>
</dbReference>
<dbReference type="GO" id="GO:0005886">
    <property type="term" value="C:plasma membrane"/>
    <property type="evidence" value="ECO:0007669"/>
    <property type="project" value="TreeGrafter"/>
</dbReference>
<sequence length="174" mass="18690">MMESIFKVAIRGVQVLWVLLVTALIGNVIALNINGAGSAMAAINFTMFVAVICWLAALYGLATSFITGIAIPLVMLALDGAALLFTFIDSIVLSAKLRVVNCGTLDGRDHPSDYIVWGSADDEKRCREIQASTVFMWFLFASFCAGAFFTFMDFRRGGGGSIRSSRPSMAQVGA</sequence>
<evidence type="ECO:0000259" key="6">
    <source>
        <dbReference type="Pfam" id="PF01284"/>
    </source>
</evidence>
<dbReference type="InterPro" id="IPR052649">
    <property type="entry name" value="NCE102-like"/>
</dbReference>
<dbReference type="GO" id="GO:0070941">
    <property type="term" value="P:eisosome assembly"/>
    <property type="evidence" value="ECO:0007669"/>
    <property type="project" value="TreeGrafter"/>
</dbReference>
<protein>
    <submittedName>
        <fullName evidence="7">Non-classical export protein</fullName>
    </submittedName>
</protein>
<keyword evidence="8" id="KW-1185">Reference proteome</keyword>
<feature type="transmembrane region" description="Helical" evidence="5">
    <location>
        <begin position="12"/>
        <end position="33"/>
    </location>
</feature>
<dbReference type="AlphaFoldDB" id="A0A8H3ZRZ5"/>
<proteinExistence type="predicted"/>
<dbReference type="PANTHER" id="PTHR28165">
    <property type="entry name" value="NON-CLASSICAL EXPORT PROTEIN 2-RELATED"/>
    <property type="match status" value="1"/>
</dbReference>
<organism evidence="7 8">
    <name type="scientific">Colletotrichum asianum</name>
    <dbReference type="NCBI Taxonomy" id="702518"/>
    <lineage>
        <taxon>Eukaryota</taxon>
        <taxon>Fungi</taxon>
        <taxon>Dikarya</taxon>
        <taxon>Ascomycota</taxon>
        <taxon>Pezizomycotina</taxon>
        <taxon>Sordariomycetes</taxon>
        <taxon>Hypocreomycetidae</taxon>
        <taxon>Glomerellales</taxon>
        <taxon>Glomerellaceae</taxon>
        <taxon>Colletotrichum</taxon>
        <taxon>Colletotrichum gloeosporioides species complex</taxon>
    </lineage>
</organism>
<gene>
    <name evidence="7" type="ORF">GQ607_011325</name>
</gene>
<evidence type="ECO:0000256" key="1">
    <source>
        <dbReference type="ARBA" id="ARBA00004141"/>
    </source>
</evidence>